<sequence length="50" mass="5287">MADDYGRDPIAGTLVAATPDRLVIARDSAELGALHIHFPAQATWPCAPTL</sequence>
<dbReference type="AlphaFoldDB" id="A0A974S921"/>
<name>A0A974S921_9CAUL</name>
<gene>
    <name evidence="1" type="ORF">JKL49_01810</name>
</gene>
<dbReference type="Gene3D" id="3.40.30.110">
    <property type="match status" value="1"/>
</dbReference>
<dbReference type="EMBL" id="CP068570">
    <property type="protein sequence ID" value="QQZ50416.1"/>
    <property type="molecule type" value="Genomic_DNA"/>
</dbReference>
<accession>A0A974S921</accession>
<protein>
    <submittedName>
        <fullName evidence="1">Uncharacterized protein</fullName>
    </submittedName>
</protein>
<evidence type="ECO:0000313" key="1">
    <source>
        <dbReference type="EMBL" id="QQZ50416.1"/>
    </source>
</evidence>
<proteinExistence type="predicted"/>
<organism evidence="1">
    <name type="scientific">Phenylobacterium glaciei</name>
    <dbReference type="NCBI Taxonomy" id="2803784"/>
    <lineage>
        <taxon>Bacteria</taxon>
        <taxon>Pseudomonadati</taxon>
        <taxon>Pseudomonadota</taxon>
        <taxon>Alphaproteobacteria</taxon>
        <taxon>Caulobacterales</taxon>
        <taxon>Caulobacteraceae</taxon>
        <taxon>Phenylobacterium</taxon>
    </lineage>
</organism>
<reference evidence="1" key="1">
    <citation type="submission" date="2021-01" db="EMBL/GenBank/DDBJ databases">
        <title>Genome sequence of Phenylobacterium sp. 20VBR1 isolated from a valley glaceir, Ny-Alesund, Svalbard.</title>
        <authorList>
            <person name="Thomas F.A."/>
            <person name="Krishnan K.P."/>
            <person name="Sinha R.K."/>
        </authorList>
    </citation>
    <scope>NUCLEOTIDE SEQUENCE</scope>
    <source>
        <strain evidence="1">20VBR1</strain>
    </source>
</reference>